<evidence type="ECO:0000256" key="1">
    <source>
        <dbReference type="ARBA" id="ARBA00006596"/>
    </source>
</evidence>
<dbReference type="SUPFAM" id="SSF53920">
    <property type="entry name" value="Fe-only hydrogenase"/>
    <property type="match status" value="1"/>
</dbReference>
<dbReference type="InterPro" id="IPR009016">
    <property type="entry name" value="Fe_hydrogenase"/>
</dbReference>
<comment type="similarity">
    <text evidence="1">Belongs to the NARF family.</text>
</comment>
<protein>
    <recommendedName>
        <fullName evidence="7">Iron hydrogenase small subunit domain-containing protein</fullName>
    </recommendedName>
</protein>
<keyword evidence="2" id="KW-0004">4Fe-4S</keyword>
<accession>A0A9Q0BMR8</accession>
<dbReference type="PANTHER" id="PTHR11615">
    <property type="entry name" value="NITRATE, FORMATE, IRON DEHYDROGENASE"/>
    <property type="match status" value="1"/>
</dbReference>
<keyword evidence="5" id="KW-0411">Iron-sulfur</keyword>
<dbReference type="InterPro" id="IPR004108">
    <property type="entry name" value="Fe_hydrogenase_lsu_C"/>
</dbReference>
<dbReference type="GO" id="GO:0046872">
    <property type="term" value="F:metal ion binding"/>
    <property type="evidence" value="ECO:0007669"/>
    <property type="project" value="UniProtKB-KW"/>
</dbReference>
<proteinExistence type="inferred from homology"/>
<dbReference type="Pfam" id="PF02256">
    <property type="entry name" value="Fe_hyd_SSU"/>
    <property type="match status" value="1"/>
</dbReference>
<comment type="caution">
    <text evidence="8">The sequence shown here is derived from an EMBL/GenBank/DDBJ whole genome shotgun (WGS) entry which is preliminary data.</text>
</comment>
<dbReference type="Pfam" id="PF02906">
    <property type="entry name" value="Fe_hyd_lg_C"/>
    <property type="match status" value="1"/>
</dbReference>
<organism evidence="8 9">
    <name type="scientific">Drosophila gunungcola</name>
    <name type="common">fruit fly</name>
    <dbReference type="NCBI Taxonomy" id="103775"/>
    <lineage>
        <taxon>Eukaryota</taxon>
        <taxon>Metazoa</taxon>
        <taxon>Ecdysozoa</taxon>
        <taxon>Arthropoda</taxon>
        <taxon>Hexapoda</taxon>
        <taxon>Insecta</taxon>
        <taxon>Pterygota</taxon>
        <taxon>Neoptera</taxon>
        <taxon>Endopterygota</taxon>
        <taxon>Diptera</taxon>
        <taxon>Brachycera</taxon>
        <taxon>Muscomorpha</taxon>
        <taxon>Ephydroidea</taxon>
        <taxon>Drosophilidae</taxon>
        <taxon>Drosophila</taxon>
        <taxon>Sophophora</taxon>
    </lineage>
</organism>
<feature type="domain" description="Iron hydrogenase small subunit" evidence="7">
    <location>
        <begin position="411"/>
        <end position="466"/>
    </location>
</feature>
<dbReference type="InterPro" id="IPR003149">
    <property type="entry name" value="Fe_hydrogenase_ssu"/>
</dbReference>
<keyword evidence="9" id="KW-1185">Reference proteome</keyword>
<comment type="function">
    <text evidence="6">Component of the cytosolic iron-sulfur (Fe/S) protein assembly machinery. Required for maturation of extramitochondrial Fe/S proteins.</text>
</comment>
<dbReference type="Pfam" id="PF05705">
    <property type="entry name" value="DUF829"/>
    <property type="match status" value="1"/>
</dbReference>
<keyword evidence="4" id="KW-0408">Iron</keyword>
<dbReference type="InterPro" id="IPR029058">
    <property type="entry name" value="AB_hydrolase_fold"/>
</dbReference>
<reference evidence="8" key="1">
    <citation type="journal article" date="2023" name="Genome Biol. Evol.">
        <title>Long-read-based Genome Assembly of Drosophila gunungcola Reveals Fewer Chemosensory Genes in Flower-breeding Species.</title>
        <authorList>
            <person name="Negi A."/>
            <person name="Liao B.Y."/>
            <person name="Yeh S.D."/>
        </authorList>
    </citation>
    <scope>NUCLEOTIDE SEQUENCE</scope>
    <source>
        <strain evidence="8">Sukarami</strain>
    </source>
</reference>
<dbReference type="FunFam" id="3.30.70.20:FF:000042">
    <property type="entry name" value="Cytosolic Fe-S cluster assembly factor NAR1"/>
    <property type="match status" value="1"/>
</dbReference>
<evidence type="ECO:0000313" key="9">
    <source>
        <dbReference type="Proteomes" id="UP001059596"/>
    </source>
</evidence>
<dbReference type="EMBL" id="JAMKOV010000008">
    <property type="protein sequence ID" value="KAI8038207.1"/>
    <property type="molecule type" value="Genomic_DNA"/>
</dbReference>
<evidence type="ECO:0000256" key="5">
    <source>
        <dbReference type="ARBA" id="ARBA00023014"/>
    </source>
</evidence>
<dbReference type="AlphaFoldDB" id="A0A9Q0BMR8"/>
<dbReference type="SUPFAM" id="SSF53474">
    <property type="entry name" value="alpha/beta-Hydrolases"/>
    <property type="match status" value="1"/>
</dbReference>
<evidence type="ECO:0000313" key="8">
    <source>
        <dbReference type="EMBL" id="KAI8038207.1"/>
    </source>
</evidence>
<keyword evidence="3" id="KW-0479">Metal-binding</keyword>
<dbReference type="InterPro" id="IPR050340">
    <property type="entry name" value="Cytosolic_Fe-S_CAF"/>
</dbReference>
<dbReference type="SMART" id="SM00902">
    <property type="entry name" value="Fe_hyd_SSU"/>
    <property type="match status" value="1"/>
</dbReference>
<sequence length="821" mass="93800">MSRFSGALQLTDIDDFITPSQECIKPVPIDRTKSKTGAQITVEGESCYEESESGKQKLQKVEITLQDCLACSGCITSAEGVLITQQSQEELLKVLRENAKKKATGDYENVRTIVFTVAIQPLLSLAHRYQISAEDAARHLAGYFRSLGADYVLCTKVADDLALLECRQEFLERYRNNANLTMLSSSCPGWVCYAEKTHGNFILPYLSTTRSPQQIMGVLVKQFLAKKLNIPGSRIYHVTVMPCYDKKLEASREDFFNEQNKSRDVDCVITSVEVEQMLTEDERTLPQHDLDNMDWPWSDVRPESMVWAHESTLSGGYAEHIFKFVAHQLFNETMPKELEFKQLRNRDFREIILEKDGKDVLKFAIANGFRNIQNLVQKLKRGKGANYHFVEVMACPSGCINGGAQVRPTTGQHVRELTLQLEELYKKLPRSQPENGITKHIYRDFLDGFHTEKCYELLHTSYHAVEKLNQPSKCNKNDKMSSSLLHPYGLKTDEIGSKPKEVAATIHNSGRCSLPPQEVDSLEYFIKFPKPSSEQDFVLANAYDSEDINVPIVMLLGWAGCQDRYLMKYSKIYEDKGLITVRYTAPVDTLFWKRSEMVSIGEKILKLIQDMNFDAHPLIFHIFSNGGAYLYQHINQAVIKYKSPLQVRGVIFDSAPGERRMLGLYRAITAIYGRKKRCNCLTALAITITLTIMWFVEESVSAFKSIFVQSSSVHHSPFVELKKENNKFPQLFLYSKSDIVIPYRDVEKFIRLRREQGIEVSSVCFENAEHVKIYTKYPKQYIQSVCNFIKKCMAIPALKVAGNYEPSLNSEIICRSNQKYE</sequence>
<gene>
    <name evidence="8" type="ORF">M5D96_008896</name>
</gene>
<evidence type="ECO:0000256" key="4">
    <source>
        <dbReference type="ARBA" id="ARBA00023004"/>
    </source>
</evidence>
<dbReference type="Proteomes" id="UP001059596">
    <property type="component" value="Unassembled WGS sequence"/>
</dbReference>
<name>A0A9Q0BMR8_9MUSC</name>
<evidence type="ECO:0000256" key="2">
    <source>
        <dbReference type="ARBA" id="ARBA00022485"/>
    </source>
</evidence>
<dbReference type="Gene3D" id="3.40.950.10">
    <property type="entry name" value="Fe-only Hydrogenase (Larger Subunit), Chain L, domain 3"/>
    <property type="match status" value="1"/>
</dbReference>
<evidence type="ECO:0000259" key="7">
    <source>
        <dbReference type="SMART" id="SM00902"/>
    </source>
</evidence>
<dbReference type="Gene3D" id="3.40.50.1780">
    <property type="match status" value="1"/>
</dbReference>
<evidence type="ECO:0000256" key="6">
    <source>
        <dbReference type="ARBA" id="ARBA00025700"/>
    </source>
</evidence>
<dbReference type="GO" id="GO:0051539">
    <property type="term" value="F:4 iron, 4 sulfur cluster binding"/>
    <property type="evidence" value="ECO:0007669"/>
    <property type="project" value="UniProtKB-KW"/>
</dbReference>
<evidence type="ECO:0000256" key="3">
    <source>
        <dbReference type="ARBA" id="ARBA00022723"/>
    </source>
</evidence>
<dbReference type="InterPro" id="IPR008547">
    <property type="entry name" value="DUF829_TMEM53"/>
</dbReference>